<feature type="compositionally biased region" description="Polar residues" evidence="9">
    <location>
        <begin position="135"/>
        <end position="145"/>
    </location>
</feature>
<dbReference type="Gene3D" id="3.30.50.10">
    <property type="entry name" value="Erythroid Transcription Factor GATA-1, subunit A"/>
    <property type="match status" value="2"/>
</dbReference>
<feature type="compositionally biased region" description="Low complexity" evidence="9">
    <location>
        <begin position="272"/>
        <end position="283"/>
    </location>
</feature>
<dbReference type="GO" id="GO:0005634">
    <property type="term" value="C:nucleus"/>
    <property type="evidence" value="ECO:0007669"/>
    <property type="project" value="UniProtKB-SubCell"/>
</dbReference>
<evidence type="ECO:0000256" key="6">
    <source>
        <dbReference type="ARBA" id="ARBA00023163"/>
    </source>
</evidence>
<dbReference type="GO" id="GO:0000981">
    <property type="term" value="F:DNA-binding transcription factor activity, RNA polymerase II-specific"/>
    <property type="evidence" value="ECO:0007669"/>
    <property type="project" value="TreeGrafter"/>
</dbReference>
<evidence type="ECO:0000256" key="5">
    <source>
        <dbReference type="ARBA" id="ARBA00023015"/>
    </source>
</evidence>
<dbReference type="PROSITE" id="PS50114">
    <property type="entry name" value="GATA_ZN_FINGER_2"/>
    <property type="match status" value="2"/>
</dbReference>
<feature type="domain" description="GATA-type" evidence="10">
    <location>
        <begin position="545"/>
        <end position="592"/>
    </location>
</feature>
<evidence type="ECO:0000313" key="11">
    <source>
        <dbReference type="EMBL" id="KAJ1964575.1"/>
    </source>
</evidence>
<dbReference type="GO" id="GO:0000978">
    <property type="term" value="F:RNA polymerase II cis-regulatory region sequence-specific DNA binding"/>
    <property type="evidence" value="ECO:0007669"/>
    <property type="project" value="TreeGrafter"/>
</dbReference>
<dbReference type="InterPro" id="IPR000679">
    <property type="entry name" value="Znf_GATA"/>
</dbReference>
<keyword evidence="4" id="KW-0862">Zinc</keyword>
<keyword evidence="12" id="KW-1185">Reference proteome</keyword>
<dbReference type="PRINTS" id="PR00619">
    <property type="entry name" value="GATAZNFINGER"/>
</dbReference>
<accession>A0A9W8APG3</accession>
<dbReference type="PANTHER" id="PTHR10071">
    <property type="entry name" value="TRANSCRIPTION FACTOR GATA FAMILY MEMBER"/>
    <property type="match status" value="1"/>
</dbReference>
<comment type="subcellular location">
    <subcellularLocation>
        <location evidence="1">Nucleus</location>
    </subcellularLocation>
</comment>
<dbReference type="SMART" id="SM00401">
    <property type="entry name" value="ZnF_GATA"/>
    <property type="match status" value="2"/>
</dbReference>
<evidence type="ECO:0000256" key="7">
    <source>
        <dbReference type="ARBA" id="ARBA00023242"/>
    </source>
</evidence>
<feature type="compositionally biased region" description="Polar residues" evidence="9">
    <location>
        <begin position="284"/>
        <end position="301"/>
    </location>
</feature>
<dbReference type="Pfam" id="PF08550">
    <property type="entry name" value="GATA_AreA"/>
    <property type="match status" value="1"/>
</dbReference>
<protein>
    <recommendedName>
        <fullName evidence="10">GATA-type domain-containing protein</fullName>
    </recommendedName>
</protein>
<dbReference type="CDD" id="cd00202">
    <property type="entry name" value="ZnF_GATA"/>
    <property type="match status" value="2"/>
</dbReference>
<evidence type="ECO:0000256" key="8">
    <source>
        <dbReference type="PROSITE-ProRule" id="PRU00094"/>
    </source>
</evidence>
<evidence type="ECO:0000256" key="9">
    <source>
        <dbReference type="SAM" id="MobiDB-lite"/>
    </source>
</evidence>
<reference evidence="11" key="1">
    <citation type="submission" date="2022-07" db="EMBL/GenBank/DDBJ databases">
        <title>Phylogenomic reconstructions and comparative analyses of Kickxellomycotina fungi.</title>
        <authorList>
            <person name="Reynolds N.K."/>
            <person name="Stajich J.E."/>
            <person name="Barry K."/>
            <person name="Grigoriev I.V."/>
            <person name="Crous P."/>
            <person name="Smith M.E."/>
        </authorList>
    </citation>
    <scope>NUCLEOTIDE SEQUENCE</scope>
    <source>
        <strain evidence="11">RSA 1196</strain>
    </source>
</reference>
<dbReference type="InterPro" id="IPR039355">
    <property type="entry name" value="Transcription_factor_GATA"/>
</dbReference>
<dbReference type="Pfam" id="PF00320">
    <property type="entry name" value="GATA"/>
    <property type="match status" value="2"/>
</dbReference>
<evidence type="ECO:0000256" key="1">
    <source>
        <dbReference type="ARBA" id="ARBA00004123"/>
    </source>
</evidence>
<keyword evidence="2" id="KW-0479">Metal-binding</keyword>
<feature type="compositionally biased region" description="Low complexity" evidence="9">
    <location>
        <begin position="448"/>
        <end position="468"/>
    </location>
</feature>
<feature type="region of interest" description="Disordered" evidence="9">
    <location>
        <begin position="358"/>
        <end position="408"/>
    </location>
</feature>
<dbReference type="GO" id="GO:0008270">
    <property type="term" value="F:zinc ion binding"/>
    <property type="evidence" value="ECO:0007669"/>
    <property type="project" value="UniProtKB-KW"/>
</dbReference>
<feature type="region of interest" description="Disordered" evidence="9">
    <location>
        <begin position="77"/>
        <end position="167"/>
    </location>
</feature>
<feature type="compositionally biased region" description="Gly residues" evidence="9">
    <location>
        <begin position="723"/>
        <end position="732"/>
    </location>
</feature>
<dbReference type="GO" id="GO:0000122">
    <property type="term" value="P:negative regulation of transcription by RNA polymerase II"/>
    <property type="evidence" value="ECO:0007669"/>
    <property type="project" value="TreeGrafter"/>
</dbReference>
<dbReference type="PROSITE" id="PS00344">
    <property type="entry name" value="GATA_ZN_FINGER_1"/>
    <property type="match status" value="1"/>
</dbReference>
<keyword evidence="6" id="KW-0804">Transcription</keyword>
<feature type="region of interest" description="Disordered" evidence="9">
    <location>
        <begin position="433"/>
        <end position="478"/>
    </location>
</feature>
<feature type="region of interest" description="Disordered" evidence="9">
    <location>
        <begin position="584"/>
        <end position="647"/>
    </location>
</feature>
<sequence length="809" mass="84318">MAPLVLKIKGNKLFSQFSEVGSVEELSKTWRIITKVKDSLEDGSRLENLSWRLWHLHSLVLDDCDIQPFRKLSAKTTAQLESNKKSLRTRRARTNNQSTSGGGNIPKPRRKRTKAPASPDVTCPPPQVPNPPPHSLSQPVTPQSTGDEETPNLSPGDPDYFTAPGQSHGAIFVSQNDDESANSFSSTAFHQQQPLMQLEDIINNYGATVFLGNFENPPHIEISLDDLLQMDTSAWSSAPTAGVSTPDATSHGVTTNALMNNAGALSLMPSTGGVSSTGVPTSSHAPTASFSNSLTTPGQATAMQSQSSWVLHNATVNGASLANDAPVSAGQTLALSNSLGMGASSSVNGGGVGSSPLAAGSAQNGTGSAPYSSPETAGLSAHLTTGNNPQGGYPNTAATHPKSTTTMSQTANTISFAPNVSSQSRVSPVQNIVPAPSNVRSSTAGKMATAKRPSPSTTTSAKRTSSTAHQSCGTRPSQNGNGVQVCANCGVTSTPLWRRSDQDKLLCNACGLYYKLHNTNRPKSMRPNSLRKDGRADDQTNLPVCAHCETSITPLWRRDEEGATLCNACGLYYKLHQSKRPLSLKSDVIRKRQRFDPPTRNARSKKSGDKGGISTSSRKTTGGGTRTNAHITMSAPTPPPPASNALHQTVAPKPLTLNSLSTGGKGTVFNLPGAPIVATTNYPTLTSPLGSSFTVHSPTGGSSPLARTPTGPLMLQSANTGGLVSGNGGGSSAGQTHRLASSSTLGTANDSTSGLHSPGFSVAPTGNRSTAPDPTARQQYPGANGNEFPSLPTHSLINFTSFHGTSGYY</sequence>
<keyword evidence="3 8" id="KW-0863">Zinc-finger</keyword>
<proteinExistence type="predicted"/>
<keyword evidence="5" id="KW-0805">Transcription regulation</keyword>
<dbReference type="InterPro" id="IPR013860">
    <property type="entry name" value="AreA_GATA"/>
</dbReference>
<evidence type="ECO:0000256" key="2">
    <source>
        <dbReference type="ARBA" id="ARBA00022723"/>
    </source>
</evidence>
<feature type="compositionally biased region" description="Basic and acidic residues" evidence="9">
    <location>
        <begin position="587"/>
        <end position="597"/>
    </location>
</feature>
<evidence type="ECO:0000259" key="10">
    <source>
        <dbReference type="PROSITE" id="PS50114"/>
    </source>
</evidence>
<dbReference type="Proteomes" id="UP001150925">
    <property type="component" value="Unassembled WGS sequence"/>
</dbReference>
<keyword evidence="7" id="KW-0539">Nucleus</keyword>
<dbReference type="GO" id="GO:0045944">
    <property type="term" value="P:positive regulation of transcription by RNA polymerase II"/>
    <property type="evidence" value="ECO:0007669"/>
    <property type="project" value="TreeGrafter"/>
</dbReference>
<organism evidence="11 12">
    <name type="scientific">Dispira parvispora</name>
    <dbReference type="NCBI Taxonomy" id="1520584"/>
    <lineage>
        <taxon>Eukaryota</taxon>
        <taxon>Fungi</taxon>
        <taxon>Fungi incertae sedis</taxon>
        <taxon>Zoopagomycota</taxon>
        <taxon>Kickxellomycotina</taxon>
        <taxon>Dimargaritomycetes</taxon>
        <taxon>Dimargaritales</taxon>
        <taxon>Dimargaritaceae</taxon>
        <taxon>Dispira</taxon>
    </lineage>
</organism>
<dbReference type="InterPro" id="IPR013088">
    <property type="entry name" value="Znf_NHR/GATA"/>
</dbReference>
<dbReference type="AlphaFoldDB" id="A0A9W8APG3"/>
<feature type="compositionally biased region" description="Pro residues" evidence="9">
    <location>
        <begin position="122"/>
        <end position="134"/>
    </location>
</feature>
<feature type="compositionally biased region" description="Polar residues" evidence="9">
    <location>
        <begin position="361"/>
        <end position="375"/>
    </location>
</feature>
<feature type="domain" description="GATA-type" evidence="10">
    <location>
        <begin position="486"/>
        <end position="533"/>
    </location>
</feature>
<gene>
    <name evidence="11" type="ORF">IWQ62_002895</name>
</gene>
<name>A0A9W8APG3_9FUNG</name>
<feature type="region of interest" description="Disordered" evidence="9">
    <location>
        <begin position="272"/>
        <end position="301"/>
    </location>
</feature>
<feature type="compositionally biased region" description="Polar residues" evidence="9">
    <location>
        <begin position="469"/>
        <end position="478"/>
    </location>
</feature>
<evidence type="ECO:0000256" key="3">
    <source>
        <dbReference type="ARBA" id="ARBA00022771"/>
    </source>
</evidence>
<dbReference type="PANTHER" id="PTHR10071:SF281">
    <property type="entry name" value="BOX A-BINDING FACTOR-RELATED"/>
    <property type="match status" value="1"/>
</dbReference>
<dbReference type="SUPFAM" id="SSF57716">
    <property type="entry name" value="Glucocorticoid receptor-like (DNA-binding domain)"/>
    <property type="match status" value="2"/>
</dbReference>
<dbReference type="EMBL" id="JANBPY010000684">
    <property type="protein sequence ID" value="KAJ1964575.1"/>
    <property type="molecule type" value="Genomic_DNA"/>
</dbReference>
<feature type="compositionally biased region" description="Polar residues" evidence="9">
    <location>
        <begin position="764"/>
        <end position="778"/>
    </location>
</feature>
<feature type="compositionally biased region" description="Polar residues" evidence="9">
    <location>
        <begin position="396"/>
        <end position="408"/>
    </location>
</feature>
<dbReference type="FunFam" id="3.30.50.10:FF:000007">
    <property type="entry name" value="Nitrogen regulatory AreA, N-terminal"/>
    <property type="match status" value="1"/>
</dbReference>
<evidence type="ECO:0000313" key="12">
    <source>
        <dbReference type="Proteomes" id="UP001150925"/>
    </source>
</evidence>
<dbReference type="OrthoDB" id="515401at2759"/>
<feature type="compositionally biased region" description="Polar residues" evidence="9">
    <location>
        <begin position="738"/>
        <end position="755"/>
    </location>
</feature>
<evidence type="ECO:0000256" key="4">
    <source>
        <dbReference type="ARBA" id="ARBA00022833"/>
    </source>
</evidence>
<comment type="caution">
    <text evidence="11">The sequence shown here is derived from an EMBL/GenBank/DDBJ whole genome shotgun (WGS) entry which is preliminary data.</text>
</comment>
<feature type="region of interest" description="Disordered" evidence="9">
    <location>
        <begin position="719"/>
        <end position="791"/>
    </location>
</feature>